<dbReference type="AlphaFoldDB" id="A0A430HC54"/>
<proteinExistence type="inferred from homology"/>
<feature type="transmembrane region" description="Helical" evidence="9">
    <location>
        <begin position="449"/>
        <end position="469"/>
    </location>
</feature>
<evidence type="ECO:0000313" key="11">
    <source>
        <dbReference type="EMBL" id="RSZ55097.1"/>
    </source>
</evidence>
<evidence type="ECO:0000256" key="2">
    <source>
        <dbReference type="ARBA" id="ARBA00004128"/>
    </source>
</evidence>
<comment type="caution">
    <text evidence="11">The sequence shown here is derived from an EMBL/GenBank/DDBJ whole genome shotgun (WGS) entry which is preliminary data.</text>
</comment>
<evidence type="ECO:0000256" key="9">
    <source>
        <dbReference type="SAM" id="Phobius"/>
    </source>
</evidence>
<keyword evidence="6 9" id="KW-1133">Transmembrane helix</keyword>
<feature type="transmembrane region" description="Helical" evidence="9">
    <location>
        <begin position="533"/>
        <end position="555"/>
    </location>
</feature>
<dbReference type="InterPro" id="IPR045175">
    <property type="entry name" value="M28_fam"/>
</dbReference>
<evidence type="ECO:0000256" key="3">
    <source>
        <dbReference type="ARBA" id="ARBA00010918"/>
    </source>
</evidence>
<dbReference type="Proteomes" id="UP000278085">
    <property type="component" value="Unassembled WGS sequence"/>
</dbReference>
<dbReference type="SUPFAM" id="SSF53187">
    <property type="entry name" value="Zn-dependent exopeptidases"/>
    <property type="match status" value="1"/>
</dbReference>
<protein>
    <recommendedName>
        <fullName evidence="4">Vacuolar membrane protease</fullName>
    </recommendedName>
    <alternativeName>
        <fullName evidence="8">FXNA-related family protease 1</fullName>
    </alternativeName>
</protein>
<evidence type="ECO:0000256" key="5">
    <source>
        <dbReference type="ARBA" id="ARBA00022554"/>
    </source>
</evidence>
<feature type="domain" description="Peptidase M28" evidence="10">
    <location>
        <begin position="127"/>
        <end position="314"/>
    </location>
</feature>
<name>A0A430HC54_9BURK</name>
<evidence type="ECO:0000256" key="6">
    <source>
        <dbReference type="ARBA" id="ARBA00022989"/>
    </source>
</evidence>
<evidence type="ECO:0000256" key="8">
    <source>
        <dbReference type="ARBA" id="ARBA00031512"/>
    </source>
</evidence>
<dbReference type="Pfam" id="PF04389">
    <property type="entry name" value="Peptidase_M28"/>
    <property type="match status" value="1"/>
</dbReference>
<evidence type="ECO:0000313" key="12">
    <source>
        <dbReference type="Proteomes" id="UP000278085"/>
    </source>
</evidence>
<accession>A0A430HC54</accession>
<gene>
    <name evidence="11" type="ORF">EJB06_31260</name>
</gene>
<dbReference type="PANTHER" id="PTHR12147">
    <property type="entry name" value="METALLOPEPTIDASE M28 FAMILY MEMBER"/>
    <property type="match status" value="1"/>
</dbReference>
<keyword evidence="12" id="KW-1185">Reference proteome</keyword>
<feature type="transmembrane region" description="Helical" evidence="9">
    <location>
        <begin position="29"/>
        <end position="47"/>
    </location>
</feature>
<dbReference type="OrthoDB" id="9778250at2"/>
<dbReference type="PANTHER" id="PTHR12147:SF58">
    <property type="entry name" value="VACUOLAR MEMBRANE PROTEASE"/>
    <property type="match status" value="1"/>
</dbReference>
<dbReference type="InterPro" id="IPR007484">
    <property type="entry name" value="Peptidase_M28"/>
</dbReference>
<dbReference type="GO" id="GO:0005774">
    <property type="term" value="C:vacuolar membrane"/>
    <property type="evidence" value="ECO:0007669"/>
    <property type="project" value="UniProtKB-SubCell"/>
</dbReference>
<evidence type="ECO:0000256" key="4">
    <source>
        <dbReference type="ARBA" id="ARBA00017435"/>
    </source>
</evidence>
<feature type="transmembrane region" description="Helical" evidence="9">
    <location>
        <begin position="505"/>
        <end position="527"/>
    </location>
</feature>
<feature type="transmembrane region" description="Helical" evidence="9">
    <location>
        <begin position="348"/>
        <end position="367"/>
    </location>
</feature>
<dbReference type="EMBL" id="RXLQ01000041">
    <property type="protein sequence ID" value="RSZ55097.1"/>
    <property type="molecule type" value="Genomic_DNA"/>
</dbReference>
<comment type="similarity">
    <text evidence="3">Belongs to the peptidase M28 family.</text>
</comment>
<reference evidence="11 12" key="1">
    <citation type="submission" date="2018-12" db="EMBL/GenBank/DDBJ databases">
        <authorList>
            <person name="Yang E."/>
        </authorList>
    </citation>
    <scope>NUCLEOTIDE SEQUENCE [LARGE SCALE GENOMIC DNA]</scope>
    <source>
        <strain evidence="11 12">SOD</strain>
    </source>
</reference>
<evidence type="ECO:0000259" key="10">
    <source>
        <dbReference type="Pfam" id="PF04389"/>
    </source>
</evidence>
<keyword evidence="9" id="KW-0472">Membrane</keyword>
<dbReference type="Gene3D" id="3.40.630.10">
    <property type="entry name" value="Zn peptidases"/>
    <property type="match status" value="1"/>
</dbReference>
<evidence type="ECO:0000256" key="7">
    <source>
        <dbReference type="ARBA" id="ARBA00023180"/>
    </source>
</evidence>
<feature type="transmembrane region" description="Helical" evidence="9">
    <location>
        <begin position="562"/>
        <end position="582"/>
    </location>
</feature>
<keyword evidence="5" id="KW-0926">Vacuole</keyword>
<feature type="transmembrane region" description="Helical" evidence="9">
    <location>
        <begin position="475"/>
        <end position="493"/>
    </location>
</feature>
<feature type="transmembrane region" description="Helical" evidence="9">
    <location>
        <begin position="421"/>
        <end position="442"/>
    </location>
</feature>
<dbReference type="RefSeq" id="WP_126077931.1">
    <property type="nucleotide sequence ID" value="NZ_CP051166.1"/>
</dbReference>
<comment type="function">
    <text evidence="1">May be involved in vacuolar sorting and osmoregulation.</text>
</comment>
<organism evidence="11 12">
    <name type="scientific">Massilia atriviolacea</name>
    <dbReference type="NCBI Taxonomy" id="2495579"/>
    <lineage>
        <taxon>Bacteria</taxon>
        <taxon>Pseudomonadati</taxon>
        <taxon>Pseudomonadota</taxon>
        <taxon>Betaproteobacteria</taxon>
        <taxon>Burkholderiales</taxon>
        <taxon>Oxalobacteraceae</taxon>
        <taxon>Telluria group</taxon>
        <taxon>Massilia</taxon>
    </lineage>
</organism>
<keyword evidence="7" id="KW-0325">Glycoprotein</keyword>
<dbReference type="GO" id="GO:0006508">
    <property type="term" value="P:proteolysis"/>
    <property type="evidence" value="ECO:0007669"/>
    <property type="project" value="InterPro"/>
</dbReference>
<comment type="subcellular location">
    <subcellularLocation>
        <location evidence="2">Vacuole membrane</location>
        <topology evidence="2">Multi-pass membrane protein</topology>
    </subcellularLocation>
</comment>
<keyword evidence="9" id="KW-0812">Transmembrane</keyword>
<evidence type="ECO:0000256" key="1">
    <source>
        <dbReference type="ARBA" id="ARBA00003273"/>
    </source>
</evidence>
<sequence>MTIISSASQASMTAHHSTIERDSAGGLRLPHVLGALLALALLIVVSMRNLTPPAPLPASAPASVFSAGRAMLHLRHIAAAPHATGTPEIAAVRAYLLAELRAMGLQPEVQSAFAAAPDSDAAGYVKNIVVRLPGTVPGKAVMLSAHYDSVASGFGAADDGASVAAILETLRILAAGAPLRNDVIVLLSDGEEAGLLGAEAFVAAHPWARQVGLALNFEYRGNSGPMLMFETSAGNGRLIEAFGGLKQPVGNSLMFEIYKLLPNDTDLSAFKRGGLAGMNFAAMEGPTAYHTQLDRPEMLNQASLQHQGEIMLALSRHFGGADLGALKQADRIYFDVAGLGLVSYPAGAALPLAGLTLVLFGIVLARAVRSGTVRRRRVLLSAVLLPLVALAVALACTLLWLAISATHPQYKGLMDMYNSHWYWMGFVATAAGLFMALQSWLLRRFALMELALGAATLWSGLLLITALMMPGASFLLTWPLVPVLAAYAFLLSARGRAISAPKRLLVLLAAATPGVMLFAPLLRILLIAMTTRLAGVVVFLLVLLLGLMFPLLVMLKRRFLSVALPLAAGAALLAVGTATGQVSAEQPNPNHLSYIVDGKSDAIWMSSDAALDSWLKPILGPAATRRALPEVFGAHARPYWTAPAPLLGVDGPTLELLQDEVVGDKRTVAMRISSVRGAPEVKVIVEGTEVLSASMHGQPVLKAKRENWSMIAYGLPAEGTEVQFAVKAGRPFVLRVIDRSYGLPASVPARDKTMIAQPFGTSDSIRAVQAMSFQ</sequence>
<dbReference type="GO" id="GO:0008235">
    <property type="term" value="F:metalloexopeptidase activity"/>
    <property type="evidence" value="ECO:0007669"/>
    <property type="project" value="InterPro"/>
</dbReference>
<feature type="transmembrane region" description="Helical" evidence="9">
    <location>
        <begin position="379"/>
        <end position="401"/>
    </location>
</feature>